<dbReference type="SUPFAM" id="SSF52129">
    <property type="entry name" value="Caspase-like"/>
    <property type="match status" value="1"/>
</dbReference>
<dbReference type="InterPro" id="IPR029030">
    <property type="entry name" value="Caspase-like_dom_sf"/>
</dbReference>
<dbReference type="GO" id="GO:0005737">
    <property type="term" value="C:cytoplasm"/>
    <property type="evidence" value="ECO:0000318"/>
    <property type="project" value="GO_Central"/>
</dbReference>
<reference evidence="2" key="2">
    <citation type="submission" date="2019-04" db="UniProtKB">
        <authorList>
            <consortium name="EnsemblPlants"/>
        </authorList>
    </citation>
    <scope>IDENTIFICATION</scope>
    <source>
        <strain evidence="2">cv. Heinz 1706</strain>
    </source>
</reference>
<dbReference type="Pfam" id="PF00656">
    <property type="entry name" value="Peptidase_C14"/>
    <property type="match status" value="1"/>
</dbReference>
<dbReference type="Gramene" id="Solyc00g130800.2.1">
    <property type="protein sequence ID" value="Solyc00g130800.2.1.1.CDS"/>
    <property type="gene ID" value="Solyc00g130800.2"/>
</dbReference>
<accession>A0A494GA03</accession>
<dbReference type="PANTHER" id="PTHR22576:SF37">
    <property type="entry name" value="MUCOSA-ASSOCIATED LYMPHOID TISSUE LYMPHOMA TRANSLOCATION PROTEIN 1"/>
    <property type="match status" value="1"/>
</dbReference>
<proteinExistence type="predicted"/>
<feature type="domain" description="Peptidase C14 caspase" evidence="1">
    <location>
        <begin position="169"/>
        <end position="364"/>
    </location>
</feature>
<dbReference type="AlphaFoldDB" id="A0A494GA03"/>
<reference evidence="2" key="1">
    <citation type="journal article" date="2012" name="Nature">
        <title>The tomato genome sequence provides insights into fleshy fruit evolution.</title>
        <authorList>
            <consortium name="Tomato Genome Consortium"/>
        </authorList>
    </citation>
    <scope>NUCLEOTIDE SEQUENCE [LARGE SCALE GENOMIC DNA]</scope>
    <source>
        <strain evidence="2">cv. Heinz 1706</strain>
    </source>
</reference>
<dbReference type="EnsemblPlants" id="Solyc00g130800.2.1">
    <property type="protein sequence ID" value="Solyc00g130800.2.1.1.CDS"/>
    <property type="gene ID" value="Solyc00g130800.2"/>
</dbReference>
<dbReference type="GO" id="GO:0004197">
    <property type="term" value="F:cysteine-type endopeptidase activity"/>
    <property type="evidence" value="ECO:0000318"/>
    <property type="project" value="GO_Central"/>
</dbReference>
<keyword evidence="3" id="KW-1185">Reference proteome</keyword>
<evidence type="ECO:0000313" key="3">
    <source>
        <dbReference type="Proteomes" id="UP000004994"/>
    </source>
</evidence>
<organism evidence="2">
    <name type="scientific">Solanum lycopersicum</name>
    <name type="common">Tomato</name>
    <name type="synonym">Lycopersicon esculentum</name>
    <dbReference type="NCBI Taxonomy" id="4081"/>
    <lineage>
        <taxon>Eukaryota</taxon>
        <taxon>Viridiplantae</taxon>
        <taxon>Streptophyta</taxon>
        <taxon>Embryophyta</taxon>
        <taxon>Tracheophyta</taxon>
        <taxon>Spermatophyta</taxon>
        <taxon>Magnoliopsida</taxon>
        <taxon>eudicotyledons</taxon>
        <taxon>Gunneridae</taxon>
        <taxon>Pentapetalae</taxon>
        <taxon>asterids</taxon>
        <taxon>lamiids</taxon>
        <taxon>Solanales</taxon>
        <taxon>Solanaceae</taxon>
        <taxon>Solanoideae</taxon>
        <taxon>Solaneae</taxon>
        <taxon>Solanum</taxon>
        <taxon>Solanum subgen. Lycopersicon</taxon>
    </lineage>
</organism>
<dbReference type="GO" id="GO:0006508">
    <property type="term" value="P:proteolysis"/>
    <property type="evidence" value="ECO:0000318"/>
    <property type="project" value="GO_Central"/>
</dbReference>
<dbReference type="InterPro" id="IPR052039">
    <property type="entry name" value="Caspase-related_regulators"/>
</dbReference>
<dbReference type="PANTHER" id="PTHR22576">
    <property type="entry name" value="MUCOSA ASSOCIATED LYMPHOID TISSUE LYMPHOMA TRANSLOCATION PROTEIN 1/PARACASPASE"/>
    <property type="match status" value="1"/>
</dbReference>
<dbReference type="InParanoid" id="A0A494GA03"/>
<sequence>MVKNPEGYFNGTQEARQFIHFVDGMKTYGADQFFDEFYRPDLLPKIFQNRGSDRSQGINQKIKGSPPPSVKIALLSSSDPSKAELFIKLTDNGGGVESIKLFHNDKRIELADLRLPSGKNQSTTSKQLVSLIGGTNIFTVSAINKDKVESDAASAEVFFDSPDKSSVCHVLAVGINHYKNPKMILNYAKPDAESFGKAVDSDGMFKKIVVHSLFDGEASRSNILKKLDELSSEIHPEDVFIFYYAGHGSMVENQFFFIPTEAARLYDLNSLKKEAIEASVLQDKFKNIKALKQLIIMDACQSGASVELLANRGAAEEKAIAQLSRSAGIHVMASAGSEQFAAEFAELGHGIFTYLLIKALQGDADGAPKDGKVTIYELKSYLD</sequence>
<evidence type="ECO:0000259" key="1">
    <source>
        <dbReference type="Pfam" id="PF00656"/>
    </source>
</evidence>
<evidence type="ECO:0000313" key="2">
    <source>
        <dbReference type="EnsemblPlants" id="Solyc00g130800.2.1.1.CDS"/>
    </source>
</evidence>
<name>A0A494GA03_SOLLC</name>
<dbReference type="InterPro" id="IPR011600">
    <property type="entry name" value="Pept_C14_caspase"/>
</dbReference>
<dbReference type="Proteomes" id="UP000004994">
    <property type="component" value="Unassembled WGS sequence"/>
</dbReference>
<protein>
    <recommendedName>
        <fullName evidence="1">Peptidase C14 caspase domain-containing protein</fullName>
    </recommendedName>
</protein>
<dbReference type="Gene3D" id="3.40.50.1460">
    <property type="match status" value="1"/>
</dbReference>
<dbReference type="PaxDb" id="4081-Solyc00g130800.1.1"/>